<dbReference type="PANTHER" id="PTHR30349:SF77">
    <property type="entry name" value="TYROSINE RECOMBINASE XERC"/>
    <property type="match status" value="1"/>
</dbReference>
<gene>
    <name evidence="12" type="ORF">BXY41_103451</name>
</gene>
<keyword evidence="8" id="KW-0131">Cell cycle</keyword>
<dbReference type="InterPro" id="IPR044068">
    <property type="entry name" value="CB"/>
</dbReference>
<dbReference type="InterPro" id="IPR010998">
    <property type="entry name" value="Integrase_recombinase_N"/>
</dbReference>
<dbReference type="GO" id="GO:0015074">
    <property type="term" value="P:DNA integration"/>
    <property type="evidence" value="ECO:0007669"/>
    <property type="project" value="UniProtKB-KW"/>
</dbReference>
<keyword evidence="2" id="KW-0963">Cytoplasm</keyword>
<evidence type="ECO:0000259" key="10">
    <source>
        <dbReference type="PROSITE" id="PS51898"/>
    </source>
</evidence>
<evidence type="ECO:0000256" key="8">
    <source>
        <dbReference type="ARBA" id="ARBA00023306"/>
    </source>
</evidence>
<reference evidence="12 13" key="1">
    <citation type="submission" date="2018-02" db="EMBL/GenBank/DDBJ databases">
        <title>Genomic Encyclopedia of Archaeal and Bacterial Type Strains, Phase II (KMG-II): from individual species to whole genera.</title>
        <authorList>
            <person name="Goeker M."/>
        </authorList>
    </citation>
    <scope>NUCLEOTIDE SEQUENCE [LARGE SCALE GENOMIC DNA]</scope>
    <source>
        <strain evidence="12 13">DSM 3808</strain>
    </source>
</reference>
<dbReference type="RefSeq" id="WP_104436278.1">
    <property type="nucleotide sequence ID" value="NZ_PTJA01000003.1"/>
</dbReference>
<evidence type="ECO:0000256" key="4">
    <source>
        <dbReference type="ARBA" id="ARBA00022829"/>
    </source>
</evidence>
<keyword evidence="3" id="KW-0132">Cell division</keyword>
<dbReference type="GO" id="GO:0003677">
    <property type="term" value="F:DNA binding"/>
    <property type="evidence" value="ECO:0007669"/>
    <property type="project" value="UniProtKB-UniRule"/>
</dbReference>
<dbReference type="InterPro" id="IPR002104">
    <property type="entry name" value="Integrase_catalytic"/>
</dbReference>
<dbReference type="OrthoDB" id="9806835at2"/>
<comment type="caution">
    <text evidence="12">The sequence shown here is derived from an EMBL/GenBank/DDBJ whole genome shotgun (WGS) entry which is preliminary data.</text>
</comment>
<feature type="domain" description="Tyr recombinase" evidence="10">
    <location>
        <begin position="149"/>
        <end position="344"/>
    </location>
</feature>
<keyword evidence="4" id="KW-0159">Chromosome partition</keyword>
<protein>
    <submittedName>
        <fullName evidence="12">Site-specific recombinase XerD</fullName>
    </submittedName>
</protein>
<dbReference type="AlphaFoldDB" id="A0A2S6HWI6"/>
<keyword evidence="6 9" id="KW-0238">DNA-binding</keyword>
<dbReference type="PANTHER" id="PTHR30349">
    <property type="entry name" value="PHAGE INTEGRASE-RELATED"/>
    <property type="match status" value="1"/>
</dbReference>
<evidence type="ECO:0000256" key="3">
    <source>
        <dbReference type="ARBA" id="ARBA00022618"/>
    </source>
</evidence>
<dbReference type="Gene3D" id="1.10.150.130">
    <property type="match status" value="1"/>
</dbReference>
<comment type="subcellular location">
    <subcellularLocation>
        <location evidence="1">Cytoplasm</location>
    </subcellularLocation>
</comment>
<evidence type="ECO:0000313" key="12">
    <source>
        <dbReference type="EMBL" id="PPK82235.1"/>
    </source>
</evidence>
<evidence type="ECO:0000256" key="2">
    <source>
        <dbReference type="ARBA" id="ARBA00022490"/>
    </source>
</evidence>
<dbReference type="GO" id="GO:0007059">
    <property type="term" value="P:chromosome segregation"/>
    <property type="evidence" value="ECO:0007669"/>
    <property type="project" value="UniProtKB-KW"/>
</dbReference>
<evidence type="ECO:0000313" key="13">
    <source>
        <dbReference type="Proteomes" id="UP000237749"/>
    </source>
</evidence>
<feature type="domain" description="Core-binding (CB)" evidence="11">
    <location>
        <begin position="10"/>
        <end position="128"/>
    </location>
</feature>
<dbReference type="Gene3D" id="1.10.443.10">
    <property type="entry name" value="Intergrase catalytic core"/>
    <property type="match status" value="1"/>
</dbReference>
<evidence type="ECO:0000256" key="5">
    <source>
        <dbReference type="ARBA" id="ARBA00022908"/>
    </source>
</evidence>
<dbReference type="Pfam" id="PF00589">
    <property type="entry name" value="Phage_integrase"/>
    <property type="match status" value="1"/>
</dbReference>
<keyword evidence="5" id="KW-0229">DNA integration</keyword>
<dbReference type="InterPro" id="IPR013762">
    <property type="entry name" value="Integrase-like_cat_sf"/>
</dbReference>
<proteinExistence type="predicted"/>
<dbReference type="GO" id="GO:0051301">
    <property type="term" value="P:cell division"/>
    <property type="evidence" value="ECO:0007669"/>
    <property type="project" value="UniProtKB-KW"/>
</dbReference>
<evidence type="ECO:0000256" key="9">
    <source>
        <dbReference type="PROSITE-ProRule" id="PRU01248"/>
    </source>
</evidence>
<dbReference type="EMBL" id="PTJA01000003">
    <property type="protein sequence ID" value="PPK82235.1"/>
    <property type="molecule type" value="Genomic_DNA"/>
</dbReference>
<dbReference type="InterPro" id="IPR050090">
    <property type="entry name" value="Tyrosine_recombinase_XerCD"/>
</dbReference>
<name>A0A2S6HWI6_9FIRM</name>
<evidence type="ECO:0000256" key="1">
    <source>
        <dbReference type="ARBA" id="ARBA00004496"/>
    </source>
</evidence>
<organism evidence="12 13">
    <name type="scientific">Lacrimispora xylanisolvens</name>
    <dbReference type="NCBI Taxonomy" id="384636"/>
    <lineage>
        <taxon>Bacteria</taxon>
        <taxon>Bacillati</taxon>
        <taxon>Bacillota</taxon>
        <taxon>Clostridia</taxon>
        <taxon>Lachnospirales</taxon>
        <taxon>Lachnospiraceae</taxon>
        <taxon>Lacrimispora</taxon>
    </lineage>
</organism>
<evidence type="ECO:0000259" key="11">
    <source>
        <dbReference type="PROSITE" id="PS51900"/>
    </source>
</evidence>
<sequence>MKATLSYHQQKDIENVKHLRELIKELPHFCGDFFRGIEPRTSSRTRIAYAYDLKVFFDFLQKENPVIRKIDMKEIPLDFLNTLRVVDIEEYMEYLKYRFNDRNQEVTNKERGIMRKISSLKSFYNYYYRNERLQNNPAALIQLPKLHEKEIIRLDVDEVALLLDEVEKGESLTEKQKAYHEKTKVRDLALLTLLLGTGIRVSECVGLDLNDIDFKNGGIRIHRKGGKEVTVYFGSEVEDALLDYLEERNQMIPEDGSENALFLSMQKKRIAVRSVENLVKKYSRLVTPLKKITPHKLRSTYGTSLYKETGDIYLVADVLGHSDVNTTKKHYAALEDERRRSARNKVKLREE</sequence>
<evidence type="ECO:0000256" key="6">
    <source>
        <dbReference type="ARBA" id="ARBA00023125"/>
    </source>
</evidence>
<dbReference type="SUPFAM" id="SSF56349">
    <property type="entry name" value="DNA breaking-rejoining enzymes"/>
    <property type="match status" value="1"/>
</dbReference>
<dbReference type="PROSITE" id="PS51900">
    <property type="entry name" value="CB"/>
    <property type="match status" value="1"/>
</dbReference>
<keyword evidence="13" id="KW-1185">Reference proteome</keyword>
<keyword evidence="7" id="KW-0233">DNA recombination</keyword>
<accession>A0A2S6HWI6</accession>
<dbReference type="GO" id="GO:0006310">
    <property type="term" value="P:DNA recombination"/>
    <property type="evidence" value="ECO:0007669"/>
    <property type="project" value="UniProtKB-KW"/>
</dbReference>
<evidence type="ECO:0000256" key="7">
    <source>
        <dbReference type="ARBA" id="ARBA00023172"/>
    </source>
</evidence>
<dbReference type="PROSITE" id="PS51898">
    <property type="entry name" value="TYR_RECOMBINASE"/>
    <property type="match status" value="1"/>
</dbReference>
<dbReference type="Proteomes" id="UP000237749">
    <property type="component" value="Unassembled WGS sequence"/>
</dbReference>
<dbReference type="InterPro" id="IPR011010">
    <property type="entry name" value="DNA_brk_join_enz"/>
</dbReference>
<dbReference type="GO" id="GO:0005737">
    <property type="term" value="C:cytoplasm"/>
    <property type="evidence" value="ECO:0007669"/>
    <property type="project" value="UniProtKB-SubCell"/>
</dbReference>